<dbReference type="Pfam" id="PF11967">
    <property type="entry name" value="RecO_N"/>
    <property type="match status" value="1"/>
</dbReference>
<dbReference type="GO" id="GO:0006310">
    <property type="term" value="P:DNA recombination"/>
    <property type="evidence" value="ECO:0007669"/>
    <property type="project" value="UniProtKB-UniRule"/>
</dbReference>
<name>A0A171DGR0_9SYNE</name>
<keyword evidence="5 7" id="KW-0234">DNA repair</keyword>
<evidence type="ECO:0000313" key="10">
    <source>
        <dbReference type="Proteomes" id="UP000182631"/>
    </source>
</evidence>
<accession>A0A171DGR0</accession>
<reference evidence="10" key="1">
    <citation type="submission" date="2016-02" db="EMBL/GenBank/DDBJ databases">
        <authorList>
            <person name="liu f."/>
        </authorList>
    </citation>
    <scope>NUCLEOTIDE SEQUENCE [LARGE SCALE GENOMIC DNA]</scope>
</reference>
<feature type="domain" description="DNA replication/recombination mediator RecO N-terminal" evidence="8">
    <location>
        <begin position="13"/>
        <end position="81"/>
    </location>
</feature>
<dbReference type="EMBL" id="FITM01000101">
    <property type="protein sequence ID" value="SAY38917.1"/>
    <property type="molecule type" value="Genomic_DNA"/>
</dbReference>
<dbReference type="AlphaFoldDB" id="A0A171DGR0"/>
<dbReference type="SUPFAM" id="SSF57863">
    <property type="entry name" value="ArfGap/RecO-like zinc finger"/>
    <property type="match status" value="1"/>
</dbReference>
<dbReference type="InterPro" id="IPR037278">
    <property type="entry name" value="ARFGAP/RecO"/>
</dbReference>
<evidence type="ECO:0000256" key="7">
    <source>
        <dbReference type="HAMAP-Rule" id="MF_00201"/>
    </source>
</evidence>
<dbReference type="SUPFAM" id="SSF50249">
    <property type="entry name" value="Nucleic acid-binding proteins"/>
    <property type="match status" value="1"/>
</dbReference>
<dbReference type="PANTHER" id="PTHR33991">
    <property type="entry name" value="DNA REPAIR PROTEIN RECO"/>
    <property type="match status" value="1"/>
</dbReference>
<comment type="similarity">
    <text evidence="1 7">Belongs to the RecO family.</text>
</comment>
<dbReference type="Gene3D" id="2.40.50.140">
    <property type="entry name" value="Nucleic acid-binding proteins"/>
    <property type="match status" value="1"/>
</dbReference>
<organism evidence="9 10">
    <name type="scientific">Candidatus Synechococcus spongiarum</name>
    <dbReference type="NCBI Taxonomy" id="431041"/>
    <lineage>
        <taxon>Bacteria</taxon>
        <taxon>Bacillati</taxon>
        <taxon>Cyanobacteriota</taxon>
        <taxon>Cyanophyceae</taxon>
        <taxon>Synechococcales</taxon>
        <taxon>Synechococcaceae</taxon>
        <taxon>Synechococcus</taxon>
    </lineage>
</organism>
<dbReference type="Proteomes" id="UP000182631">
    <property type="component" value="Unassembled WGS sequence"/>
</dbReference>
<gene>
    <name evidence="7" type="primary">recO</name>
    <name evidence="9" type="ORF">FLM9_943</name>
</gene>
<sequence>MAKVRLIDVSLSLKASAIGERDRLLTVITPEEGITRLVVPGARRPGSSLAGAAPLRELRLLVASGRGSLGRVTQLEVRQTFAGLGQGLESLTAAQLLAELTLLLVQQGDPAPTSVELLRLHWQRLDQSAPGAQVLRETVAVAVQGTMHLLASGGLALPTDWCCGDHSPLAPPLGNWDWCCSFFPSEGFHRGRQPGAAMVLNGSELALLQRLQRQALPRRRADGDLMGPLPVWQRLLRLLRLWIGQHLQRQPRCLGFLEQLAANAANPQQASTRRSC</sequence>
<dbReference type="RefSeq" id="WP_074457431.1">
    <property type="nucleotide sequence ID" value="NZ_FITM01000101.1"/>
</dbReference>
<dbReference type="Pfam" id="PF02565">
    <property type="entry name" value="RecO_C"/>
    <property type="match status" value="1"/>
</dbReference>
<evidence type="ECO:0000256" key="1">
    <source>
        <dbReference type="ARBA" id="ARBA00007452"/>
    </source>
</evidence>
<dbReference type="GO" id="GO:0006302">
    <property type="term" value="P:double-strand break repair"/>
    <property type="evidence" value="ECO:0007669"/>
    <property type="project" value="TreeGrafter"/>
</dbReference>
<dbReference type="GO" id="GO:0043590">
    <property type="term" value="C:bacterial nucleoid"/>
    <property type="evidence" value="ECO:0007669"/>
    <property type="project" value="TreeGrafter"/>
</dbReference>
<protein>
    <recommendedName>
        <fullName evidence="2 7">DNA repair protein RecO</fullName>
    </recommendedName>
    <alternativeName>
        <fullName evidence="6 7">Recombination protein O</fullName>
    </alternativeName>
</protein>
<evidence type="ECO:0000256" key="6">
    <source>
        <dbReference type="ARBA" id="ARBA00033409"/>
    </source>
</evidence>
<keyword evidence="10" id="KW-1185">Reference proteome</keyword>
<evidence type="ECO:0000313" key="9">
    <source>
        <dbReference type="EMBL" id="SAY38917.1"/>
    </source>
</evidence>
<keyword evidence="3 7" id="KW-0227">DNA damage</keyword>
<evidence type="ECO:0000256" key="4">
    <source>
        <dbReference type="ARBA" id="ARBA00023172"/>
    </source>
</evidence>
<dbReference type="PANTHER" id="PTHR33991:SF1">
    <property type="entry name" value="DNA REPAIR PROTEIN RECO"/>
    <property type="match status" value="1"/>
</dbReference>
<evidence type="ECO:0000256" key="3">
    <source>
        <dbReference type="ARBA" id="ARBA00022763"/>
    </source>
</evidence>
<dbReference type="InterPro" id="IPR003717">
    <property type="entry name" value="RecO"/>
</dbReference>
<proteinExistence type="inferred from homology"/>
<dbReference type="InterPro" id="IPR022572">
    <property type="entry name" value="DNA_rep/recomb_RecO_N"/>
</dbReference>
<comment type="function">
    <text evidence="7">Involved in DNA repair and RecF pathway recombination.</text>
</comment>
<dbReference type="OrthoDB" id="9797083at2"/>
<dbReference type="InterPro" id="IPR042242">
    <property type="entry name" value="RecO_C"/>
</dbReference>
<evidence type="ECO:0000256" key="2">
    <source>
        <dbReference type="ARBA" id="ARBA00021310"/>
    </source>
</evidence>
<dbReference type="InterPro" id="IPR012340">
    <property type="entry name" value="NA-bd_OB-fold"/>
</dbReference>
<keyword evidence="4 7" id="KW-0233">DNA recombination</keyword>
<dbReference type="Gene3D" id="1.20.1440.120">
    <property type="entry name" value="Recombination protein O, C-terminal domain"/>
    <property type="match status" value="1"/>
</dbReference>
<dbReference type="HAMAP" id="MF_00201">
    <property type="entry name" value="RecO"/>
    <property type="match status" value="1"/>
</dbReference>
<evidence type="ECO:0000259" key="8">
    <source>
        <dbReference type="Pfam" id="PF11967"/>
    </source>
</evidence>
<evidence type="ECO:0000256" key="5">
    <source>
        <dbReference type="ARBA" id="ARBA00023204"/>
    </source>
</evidence>